<dbReference type="Proteomes" id="UP000249542">
    <property type="component" value="Unassembled WGS sequence"/>
</dbReference>
<comment type="caution">
    <text evidence="1">The sequence shown here is derived from an EMBL/GenBank/DDBJ whole genome shotgun (WGS) entry which is preliminary data.</text>
</comment>
<sequence>MKDYGTLSQAINKLKLEEGYTLDFNLIDEYLENKKDREKFTAKEFEVDKVLRFEGMSNPDDNSILYAITTSNNKKGLLTDAYGAYSGQISKEILEKLRITQP</sequence>
<dbReference type="RefSeq" id="WP_111540963.1">
    <property type="nucleotide sequence ID" value="NZ_QKYV01000004.1"/>
</dbReference>
<dbReference type="EMBL" id="QKYV01000004">
    <property type="protein sequence ID" value="PZW40590.1"/>
    <property type="molecule type" value="Genomic_DNA"/>
</dbReference>
<organism evidence="1 2">
    <name type="scientific">Mesonia algae</name>
    <dbReference type="NCBI Taxonomy" id="213248"/>
    <lineage>
        <taxon>Bacteria</taxon>
        <taxon>Pseudomonadati</taxon>
        <taxon>Bacteroidota</taxon>
        <taxon>Flavobacteriia</taxon>
        <taxon>Flavobacteriales</taxon>
        <taxon>Flavobacteriaceae</taxon>
        <taxon>Mesonia</taxon>
    </lineage>
</organism>
<dbReference type="AlphaFoldDB" id="A0A2W7JYL1"/>
<protein>
    <recommendedName>
        <fullName evidence="3">Phosphoribosylpyrophosphate synthetase</fullName>
    </recommendedName>
</protein>
<gene>
    <name evidence="1" type="ORF">LX95_01654</name>
</gene>
<reference evidence="1 2" key="1">
    <citation type="submission" date="2018-06" db="EMBL/GenBank/DDBJ databases">
        <title>Genomic Encyclopedia of Archaeal and Bacterial Type Strains, Phase II (KMG-II): from individual species to whole genera.</title>
        <authorList>
            <person name="Goeker M."/>
        </authorList>
    </citation>
    <scope>NUCLEOTIDE SEQUENCE [LARGE SCALE GENOMIC DNA]</scope>
    <source>
        <strain evidence="1 2">DSM 15361</strain>
    </source>
</reference>
<evidence type="ECO:0000313" key="1">
    <source>
        <dbReference type="EMBL" id="PZW40590.1"/>
    </source>
</evidence>
<accession>A0A2W7JYL1</accession>
<proteinExistence type="predicted"/>
<name>A0A2W7JYL1_9FLAO</name>
<evidence type="ECO:0000313" key="2">
    <source>
        <dbReference type="Proteomes" id="UP000249542"/>
    </source>
</evidence>
<keyword evidence="2" id="KW-1185">Reference proteome</keyword>
<evidence type="ECO:0008006" key="3">
    <source>
        <dbReference type="Google" id="ProtNLM"/>
    </source>
</evidence>